<reference evidence="3 4" key="1">
    <citation type="submission" date="2016-11" db="EMBL/GenBank/DDBJ databases">
        <authorList>
            <person name="Jaros S."/>
            <person name="Januszkiewicz K."/>
            <person name="Wedrychowicz H."/>
        </authorList>
    </citation>
    <scope>NUCLEOTIDE SEQUENCE [LARGE SCALE GENOMIC DNA]</scope>
    <source>
        <strain evidence="3 4">DSM 15970</strain>
    </source>
</reference>
<organism evidence="3 4">
    <name type="scientific">Parasporobacterium paucivorans DSM 15970</name>
    <dbReference type="NCBI Taxonomy" id="1122934"/>
    <lineage>
        <taxon>Bacteria</taxon>
        <taxon>Bacillati</taxon>
        <taxon>Bacillota</taxon>
        <taxon>Clostridia</taxon>
        <taxon>Lachnospirales</taxon>
        <taxon>Lachnospiraceae</taxon>
        <taxon>Parasporobacterium</taxon>
    </lineage>
</organism>
<dbReference type="Proteomes" id="UP000184342">
    <property type="component" value="Unassembled WGS sequence"/>
</dbReference>
<dbReference type="RefSeq" id="WP_073992538.1">
    <property type="nucleotide sequence ID" value="NZ_FQYT01000003.1"/>
</dbReference>
<dbReference type="Pfam" id="PF20155">
    <property type="entry name" value="TMP_3"/>
    <property type="match status" value="1"/>
</dbReference>
<name>A0A1M6B1C9_9FIRM</name>
<sequence length="600" mass="61612">MASDGTIKIGTELDDSGLKKGLNDTGGKAAGLASAGLTAAAAAVAAVAAAMGAGAVIGVKYNSQIETYETSFAVMTGSAEKATEVIDKLKELGASTPFELTDLADTTQLLMNYGFTADGAIEQMMMLGDISQGSSEKMTRIATAYGQMSSAGKVSLEDIKQMIESGYNPLMEISQSTGESMASLYDRISEGTISVDEITASMERSTAAGGKYFGSMAAQSETFAGKLSTLKDNALQLVGSLTEGIQAGLTGSILPAAIDAVAKLTEAFKTGGAEGLIEAGSTMLTDVLTGITENIPMVIDMAMLVINTILQGLTENIPQLITAGFGMLRALVTGIAQMAPQLFAMALSLILEFCNQLSSNIPWMIQTGMGVLMGLANGIMNALPQLVEQIPTIIISIVNAIVDNLPLIIGMGIDIIVMLIQGLSEAIPQLIAAIPDIVIAIVDALAQTDWAKIGGDILTGIKDGFVAAAKGLGKSFTEALGGAVDIVKDFLGIHSPSTLMRDLIGKNLMLGIGVGVEDNAPDLGGKIRGSMGKLVNGIQSDVGSVGAVYGIGTTMAATSSSSNSMDYNKLGTVMANAISGMGIKVDGREFGRVIADVARG</sequence>
<dbReference type="SUPFAM" id="SSF48371">
    <property type="entry name" value="ARM repeat"/>
    <property type="match status" value="1"/>
</dbReference>
<keyword evidence="4" id="KW-1185">Reference proteome</keyword>
<evidence type="ECO:0000256" key="1">
    <source>
        <dbReference type="SAM" id="Phobius"/>
    </source>
</evidence>
<feature type="domain" description="Tape measure protein N-terminal" evidence="2">
    <location>
        <begin position="59"/>
        <end position="242"/>
    </location>
</feature>
<proteinExistence type="predicted"/>
<dbReference type="InterPro" id="IPR016024">
    <property type="entry name" value="ARM-type_fold"/>
</dbReference>
<accession>A0A1M6B1C9</accession>
<keyword evidence="1" id="KW-0812">Transmembrane</keyword>
<dbReference type="STRING" id="1122934.SAMN02745691_00234"/>
<dbReference type="AlphaFoldDB" id="A0A1M6B1C9"/>
<protein>
    <submittedName>
        <fullName evidence="3">Tape measure domain-containing protein</fullName>
    </submittedName>
</protein>
<gene>
    <name evidence="3" type="ORF">SAMN02745691_00234</name>
</gene>
<evidence type="ECO:0000313" key="4">
    <source>
        <dbReference type="Proteomes" id="UP000184342"/>
    </source>
</evidence>
<dbReference type="NCBIfam" id="TIGR02675">
    <property type="entry name" value="tape_meas_nterm"/>
    <property type="match status" value="1"/>
</dbReference>
<dbReference type="OrthoDB" id="1779742at2"/>
<evidence type="ECO:0000259" key="2">
    <source>
        <dbReference type="Pfam" id="PF20155"/>
    </source>
</evidence>
<evidence type="ECO:0000313" key="3">
    <source>
        <dbReference type="EMBL" id="SHI42521.1"/>
    </source>
</evidence>
<keyword evidence="1" id="KW-1133">Transmembrane helix</keyword>
<dbReference type="InterPro" id="IPR013491">
    <property type="entry name" value="Tape_meas_N"/>
</dbReference>
<dbReference type="EMBL" id="FQYT01000003">
    <property type="protein sequence ID" value="SHI42521.1"/>
    <property type="molecule type" value="Genomic_DNA"/>
</dbReference>
<feature type="transmembrane region" description="Helical" evidence="1">
    <location>
        <begin position="32"/>
        <end position="59"/>
    </location>
</feature>
<keyword evidence="1" id="KW-0472">Membrane</keyword>